<keyword evidence="2" id="KW-1185">Reference proteome</keyword>
<dbReference type="EMBL" id="CP060139">
    <property type="protein sequence ID" value="QNR24670.1"/>
    <property type="molecule type" value="Genomic_DNA"/>
</dbReference>
<evidence type="ECO:0000313" key="1">
    <source>
        <dbReference type="EMBL" id="QNR24670.1"/>
    </source>
</evidence>
<dbReference type="KEGG" id="chyd:H4K34_02165"/>
<evidence type="ECO:0008006" key="3">
    <source>
        <dbReference type="Google" id="ProtNLM"/>
    </source>
</evidence>
<dbReference type="RefSeq" id="WP_210759197.1">
    <property type="nucleotide sequence ID" value="NZ_CP060139.1"/>
</dbReference>
<organism evidence="1 2">
    <name type="scientific">Croceimicrobium hydrocarbonivorans</name>
    <dbReference type="NCBI Taxonomy" id="2761580"/>
    <lineage>
        <taxon>Bacteria</taxon>
        <taxon>Pseudomonadati</taxon>
        <taxon>Bacteroidota</taxon>
        <taxon>Flavobacteriia</taxon>
        <taxon>Flavobacteriales</taxon>
        <taxon>Owenweeksiaceae</taxon>
        <taxon>Croceimicrobium</taxon>
    </lineage>
</organism>
<accession>A0A7H0VG22</accession>
<evidence type="ECO:0000313" key="2">
    <source>
        <dbReference type="Proteomes" id="UP000516305"/>
    </source>
</evidence>
<reference evidence="1 2" key="1">
    <citation type="submission" date="2020-08" db="EMBL/GenBank/DDBJ databases">
        <title>Croceimicrobium hydrocarbonivorans gen. nov., sp. nov., a novel marine bacterium isolated from a bacterial consortium that degrades polyethylene terephthalate.</title>
        <authorList>
            <person name="Liu R."/>
        </authorList>
    </citation>
    <scope>NUCLEOTIDE SEQUENCE [LARGE SCALE GENOMIC DNA]</scope>
    <source>
        <strain evidence="1 2">A20-9</strain>
    </source>
</reference>
<name>A0A7H0VG22_9FLAO</name>
<gene>
    <name evidence="1" type="ORF">H4K34_02165</name>
</gene>
<dbReference type="Proteomes" id="UP000516305">
    <property type="component" value="Chromosome"/>
</dbReference>
<dbReference type="AlphaFoldDB" id="A0A7H0VG22"/>
<proteinExistence type="predicted"/>
<protein>
    <recommendedName>
        <fullName evidence="3">Lipoprotein SmpA/OmlA domain-containing protein</fullName>
    </recommendedName>
</protein>
<sequence>MDYTRYEIKASENIANCQRLQLGMTVEEVIEIMGKPESTRKLKKSIGVNYIEVNKYHYSTTLGASTGVDIYFSLESELVLKVDCL</sequence>